<accession>A0ABD3JC04</accession>
<reference evidence="1 2" key="1">
    <citation type="submission" date="2024-11" db="EMBL/GenBank/DDBJ databases">
        <title>Chromosome-level genome assembly of Eucalyptus globulus Labill. provides insights into its genome evolution.</title>
        <authorList>
            <person name="Li X."/>
        </authorList>
    </citation>
    <scope>NUCLEOTIDE SEQUENCE [LARGE SCALE GENOMIC DNA]</scope>
    <source>
        <strain evidence="1">CL2024</strain>
        <tissue evidence="1">Fresh tender leaves</tissue>
    </source>
</reference>
<evidence type="ECO:0000313" key="1">
    <source>
        <dbReference type="EMBL" id="KAL3724847.1"/>
    </source>
</evidence>
<comment type="caution">
    <text evidence="1">The sequence shown here is derived from an EMBL/GenBank/DDBJ whole genome shotgun (WGS) entry which is preliminary data.</text>
</comment>
<organism evidence="1 2">
    <name type="scientific">Eucalyptus globulus</name>
    <name type="common">Tasmanian blue gum</name>
    <dbReference type="NCBI Taxonomy" id="34317"/>
    <lineage>
        <taxon>Eukaryota</taxon>
        <taxon>Viridiplantae</taxon>
        <taxon>Streptophyta</taxon>
        <taxon>Embryophyta</taxon>
        <taxon>Tracheophyta</taxon>
        <taxon>Spermatophyta</taxon>
        <taxon>Magnoliopsida</taxon>
        <taxon>eudicotyledons</taxon>
        <taxon>Gunneridae</taxon>
        <taxon>Pentapetalae</taxon>
        <taxon>rosids</taxon>
        <taxon>malvids</taxon>
        <taxon>Myrtales</taxon>
        <taxon>Myrtaceae</taxon>
        <taxon>Myrtoideae</taxon>
        <taxon>Eucalypteae</taxon>
        <taxon>Eucalyptus</taxon>
    </lineage>
</organism>
<protein>
    <submittedName>
        <fullName evidence="1">Uncharacterized protein</fullName>
    </submittedName>
</protein>
<name>A0ABD3JC04_EUCGL</name>
<dbReference type="EMBL" id="JBJKBG010000008">
    <property type="protein sequence ID" value="KAL3724847.1"/>
    <property type="molecule type" value="Genomic_DNA"/>
</dbReference>
<dbReference type="PANTHER" id="PTHR34780">
    <property type="entry name" value="OS08G0427800 PROTEIN"/>
    <property type="match status" value="1"/>
</dbReference>
<dbReference type="PANTHER" id="PTHR34780:SF5">
    <property type="entry name" value="OS02G0733900 PROTEIN"/>
    <property type="match status" value="1"/>
</dbReference>
<sequence length="79" mass="8830">MEPSRRVAGRERRGQAAEEMAAREAAEEMAVHSRVRKIKRESDKVVDWWPDPLETRPHLREIAPSPLGLSGAAIAVDDS</sequence>
<proteinExistence type="predicted"/>
<dbReference type="Proteomes" id="UP001634007">
    <property type="component" value="Unassembled WGS sequence"/>
</dbReference>
<dbReference type="AlphaFoldDB" id="A0ABD3JC04"/>
<evidence type="ECO:0000313" key="2">
    <source>
        <dbReference type="Proteomes" id="UP001634007"/>
    </source>
</evidence>
<keyword evidence="2" id="KW-1185">Reference proteome</keyword>
<gene>
    <name evidence="1" type="ORF">ACJRO7_029937</name>
</gene>